<feature type="transmembrane region" description="Helical" evidence="8">
    <location>
        <begin position="313"/>
        <end position="330"/>
    </location>
</feature>
<dbReference type="PANTHER" id="PTHR23502">
    <property type="entry name" value="MAJOR FACILITATOR SUPERFAMILY"/>
    <property type="match status" value="1"/>
</dbReference>
<organism evidence="10 11">
    <name type="scientific">Clostridium saccharoperbutylacetonicum N1-4(HMT)</name>
    <dbReference type="NCBI Taxonomy" id="931276"/>
    <lineage>
        <taxon>Bacteria</taxon>
        <taxon>Bacillati</taxon>
        <taxon>Bacillota</taxon>
        <taxon>Clostridia</taxon>
        <taxon>Eubacteriales</taxon>
        <taxon>Clostridiaceae</taxon>
        <taxon>Clostridium</taxon>
    </lineage>
</organism>
<feature type="transmembrane region" description="Helical" evidence="8">
    <location>
        <begin position="376"/>
        <end position="397"/>
    </location>
</feature>
<dbReference type="InterPro" id="IPR036259">
    <property type="entry name" value="MFS_trans_sf"/>
</dbReference>
<dbReference type="EMBL" id="CP004121">
    <property type="protein sequence ID" value="AGF55640.1"/>
    <property type="molecule type" value="Genomic_DNA"/>
</dbReference>
<dbReference type="GO" id="GO:1990961">
    <property type="term" value="P:xenobiotic detoxification by transmembrane export across the plasma membrane"/>
    <property type="evidence" value="ECO:0007669"/>
    <property type="project" value="InterPro"/>
</dbReference>
<keyword evidence="6 8" id="KW-1133">Transmembrane helix</keyword>
<dbReference type="Gene3D" id="1.20.1720.10">
    <property type="entry name" value="Multidrug resistance protein D"/>
    <property type="match status" value="1"/>
</dbReference>
<protein>
    <recommendedName>
        <fullName evidence="8">Bcr/CflA family efflux transporter</fullName>
    </recommendedName>
</protein>
<proteinExistence type="inferred from homology"/>
<feature type="transmembrane region" description="Helical" evidence="8">
    <location>
        <begin position="58"/>
        <end position="77"/>
    </location>
</feature>
<dbReference type="CDD" id="cd17320">
    <property type="entry name" value="MFS_MdfA_MDR_like"/>
    <property type="match status" value="1"/>
</dbReference>
<feature type="transmembrane region" description="Helical" evidence="8">
    <location>
        <begin position="21"/>
        <end position="38"/>
    </location>
</feature>
<dbReference type="InterPro" id="IPR004812">
    <property type="entry name" value="Efflux_drug-R_Bcr/CmlA"/>
</dbReference>
<name>M1LRS2_9CLOT</name>
<dbReference type="KEGG" id="csr:Cspa_c18700"/>
<keyword evidence="4 8" id="KW-1003">Cell membrane</keyword>
<sequence length="406" mass="44439">MEIIKDNYVEKEKKQKYLGKKGFLAFITLLSAFIPLSTDIYLPALPKMVESLNTNTSIVNLTLILFFAFYALGTILWGPLSDKYGRRTILIIGLTIYTIASISCVFSGNVYQLILFRILQAIGCGAATAVSTAIVKDSYSGRKLVTVLALVQSTAMLSPIISPVIGAMILSVLSWRGVFEVLGALGILTLAGSIAMEETIEKRYTGSIISSISNIGVVSRNRSFMSLLITFSIMSIPSMSFISASSYIFVDGFGLSPKVYSYYFAANAVFFLLGPLAYVKLSKHYNKIPYITIAYIVMAISGFSMFITGNLSPVIFMISLIPASFFGSLIRPQTTSIMLNQIPEETGAASSLINCALTLFGCIGMIVISSNFFNRIIIMGLMYLITSVISLILWLILSKKHEYNIV</sequence>
<evidence type="ECO:0000256" key="4">
    <source>
        <dbReference type="ARBA" id="ARBA00022475"/>
    </source>
</evidence>
<comment type="subcellular location">
    <subcellularLocation>
        <location evidence="1 8">Cell membrane</location>
        <topology evidence="1 8">Multi-pass membrane protein</topology>
    </subcellularLocation>
</comment>
<dbReference type="AlphaFoldDB" id="M1LRS2"/>
<dbReference type="PATRIC" id="fig|931276.5.peg.1856"/>
<keyword evidence="11" id="KW-1185">Reference proteome</keyword>
<evidence type="ECO:0000313" key="11">
    <source>
        <dbReference type="Proteomes" id="UP000011728"/>
    </source>
</evidence>
<feature type="domain" description="Major facilitator superfamily (MFS) profile" evidence="9">
    <location>
        <begin position="23"/>
        <end position="402"/>
    </location>
</feature>
<gene>
    <name evidence="10" type="ORF">Cspa_c18700</name>
</gene>
<evidence type="ECO:0000259" key="9">
    <source>
        <dbReference type="PROSITE" id="PS50850"/>
    </source>
</evidence>
<feature type="transmembrane region" description="Helical" evidence="8">
    <location>
        <begin position="262"/>
        <end position="281"/>
    </location>
</feature>
<keyword evidence="7 8" id="KW-0472">Membrane</keyword>
<evidence type="ECO:0000256" key="5">
    <source>
        <dbReference type="ARBA" id="ARBA00022692"/>
    </source>
</evidence>
<dbReference type="Proteomes" id="UP000011728">
    <property type="component" value="Chromosome"/>
</dbReference>
<evidence type="ECO:0000256" key="6">
    <source>
        <dbReference type="ARBA" id="ARBA00022989"/>
    </source>
</evidence>
<feature type="transmembrane region" description="Helical" evidence="8">
    <location>
        <begin position="114"/>
        <end position="135"/>
    </location>
</feature>
<dbReference type="InterPro" id="IPR011701">
    <property type="entry name" value="MFS"/>
</dbReference>
<evidence type="ECO:0000256" key="2">
    <source>
        <dbReference type="ARBA" id="ARBA00006236"/>
    </source>
</evidence>
<feature type="transmembrane region" description="Helical" evidence="8">
    <location>
        <begin position="147"/>
        <end position="172"/>
    </location>
</feature>
<keyword evidence="3 8" id="KW-0813">Transport</keyword>
<dbReference type="RefSeq" id="WP_015391961.1">
    <property type="nucleotide sequence ID" value="NC_020291.1"/>
</dbReference>
<dbReference type="eggNOG" id="COG2814">
    <property type="taxonomic scope" value="Bacteria"/>
</dbReference>
<comment type="similarity">
    <text evidence="2 8">Belongs to the major facilitator superfamily. Bcr/CmlA family.</text>
</comment>
<dbReference type="GO" id="GO:0042910">
    <property type="term" value="F:xenobiotic transmembrane transporter activity"/>
    <property type="evidence" value="ECO:0007669"/>
    <property type="project" value="InterPro"/>
</dbReference>
<accession>M1LRS2</accession>
<dbReference type="InterPro" id="IPR020846">
    <property type="entry name" value="MFS_dom"/>
</dbReference>
<dbReference type="PROSITE" id="PS50850">
    <property type="entry name" value="MFS"/>
    <property type="match status" value="1"/>
</dbReference>
<evidence type="ECO:0000256" key="7">
    <source>
        <dbReference type="ARBA" id="ARBA00023136"/>
    </source>
</evidence>
<dbReference type="SUPFAM" id="SSF103473">
    <property type="entry name" value="MFS general substrate transporter"/>
    <property type="match status" value="1"/>
</dbReference>
<dbReference type="HOGENOM" id="CLU_001265_47_0_9"/>
<evidence type="ECO:0000256" key="1">
    <source>
        <dbReference type="ARBA" id="ARBA00004651"/>
    </source>
</evidence>
<keyword evidence="5 8" id="KW-0812">Transmembrane</keyword>
<feature type="transmembrane region" description="Helical" evidence="8">
    <location>
        <begin position="288"/>
        <end position="307"/>
    </location>
</feature>
<dbReference type="OrthoDB" id="9800416at2"/>
<evidence type="ECO:0000313" key="10">
    <source>
        <dbReference type="EMBL" id="AGF55640.1"/>
    </source>
</evidence>
<dbReference type="GO" id="GO:0005886">
    <property type="term" value="C:plasma membrane"/>
    <property type="evidence" value="ECO:0007669"/>
    <property type="project" value="UniProtKB-SubCell"/>
</dbReference>
<evidence type="ECO:0000256" key="3">
    <source>
        <dbReference type="ARBA" id="ARBA00022448"/>
    </source>
</evidence>
<dbReference type="PANTHER" id="PTHR23502:SF132">
    <property type="entry name" value="POLYAMINE TRANSPORTER 2-RELATED"/>
    <property type="match status" value="1"/>
</dbReference>
<feature type="transmembrane region" description="Helical" evidence="8">
    <location>
        <begin position="89"/>
        <end position="108"/>
    </location>
</feature>
<feature type="transmembrane region" description="Helical" evidence="8">
    <location>
        <begin position="227"/>
        <end position="250"/>
    </location>
</feature>
<evidence type="ECO:0000256" key="8">
    <source>
        <dbReference type="RuleBase" id="RU365088"/>
    </source>
</evidence>
<feature type="transmembrane region" description="Helical" evidence="8">
    <location>
        <begin position="178"/>
        <end position="196"/>
    </location>
</feature>
<reference evidence="10 11" key="1">
    <citation type="submission" date="2013-02" db="EMBL/GenBank/DDBJ databases">
        <title>Genome sequence of Clostridium saccharoperbutylacetonicum N1-4(HMT).</title>
        <authorList>
            <person name="Poehlein A."/>
            <person name="Daniel R."/>
        </authorList>
    </citation>
    <scope>NUCLEOTIDE SEQUENCE [LARGE SCALE GENOMIC DNA]</scope>
    <source>
        <strain evidence="11">N1-4(HMT)</strain>
    </source>
</reference>
<dbReference type="Pfam" id="PF07690">
    <property type="entry name" value="MFS_1"/>
    <property type="match status" value="1"/>
</dbReference>
<dbReference type="NCBIfam" id="TIGR00710">
    <property type="entry name" value="efflux_Bcr_CflA"/>
    <property type="match status" value="1"/>
</dbReference>
<feature type="transmembrane region" description="Helical" evidence="8">
    <location>
        <begin position="351"/>
        <end position="370"/>
    </location>
</feature>